<dbReference type="SUPFAM" id="SSF46934">
    <property type="entry name" value="UBA-like"/>
    <property type="match status" value="1"/>
</dbReference>
<dbReference type="InterPro" id="IPR009060">
    <property type="entry name" value="UBA-like_sf"/>
</dbReference>
<dbReference type="Pfam" id="PF22562">
    <property type="entry name" value="UBA_7"/>
    <property type="match status" value="1"/>
</dbReference>
<dbReference type="EMBL" id="JALLPJ020001271">
    <property type="protein sequence ID" value="KAL3772243.1"/>
    <property type="molecule type" value="Genomic_DNA"/>
</dbReference>
<evidence type="ECO:0000259" key="1">
    <source>
        <dbReference type="PROSITE" id="PS50030"/>
    </source>
</evidence>
<dbReference type="AlphaFoldDB" id="A0ABD3N878"/>
<feature type="domain" description="UBA" evidence="1">
    <location>
        <begin position="3"/>
        <end position="43"/>
    </location>
</feature>
<dbReference type="SMART" id="SM00165">
    <property type="entry name" value="UBA"/>
    <property type="match status" value="1"/>
</dbReference>
<dbReference type="InterPro" id="IPR015940">
    <property type="entry name" value="UBA"/>
</dbReference>
<evidence type="ECO:0000313" key="3">
    <source>
        <dbReference type="Proteomes" id="UP001530400"/>
    </source>
</evidence>
<keyword evidence="3" id="KW-1185">Reference proteome</keyword>
<name>A0ABD3N878_9STRA</name>
<comment type="caution">
    <text evidence="2">The sequence shown here is derived from an EMBL/GenBank/DDBJ whole genome shotgun (WGS) entry which is preliminary data.</text>
</comment>
<gene>
    <name evidence="2" type="ORF">ACHAWO_012641</name>
</gene>
<protein>
    <recommendedName>
        <fullName evidence="1">UBA domain-containing protein</fullName>
    </recommendedName>
</protein>
<sequence length="292" mass="31117">MNPRTDEAIQALLSMGFNESQAFDALTENGGDLEQAVNFLLAGGAASMVGGGSGGGATSDDTSIVHSEVSQYTDPSIGRSACTSIALTLASRVLTEMHVNSMNNVQDIINSVFLSDAVMRGMQVCTELRAKNSSGVEHLSVEEVMTIDLPSQPFSSLKLMPNSPRQGLLSSSRDNPLGLQSVLSACQLDATGHSYVAIVITKPPETVLILLPPSAASAVQPKYVLLDSHPRPNNLAPHYPSGSYALFHSDMQSLVRSLEELFPAVNLGSDVNEMMAMMYNSFDVYPFECKVG</sequence>
<organism evidence="2 3">
    <name type="scientific">Cyclotella atomus</name>
    <dbReference type="NCBI Taxonomy" id="382360"/>
    <lineage>
        <taxon>Eukaryota</taxon>
        <taxon>Sar</taxon>
        <taxon>Stramenopiles</taxon>
        <taxon>Ochrophyta</taxon>
        <taxon>Bacillariophyta</taxon>
        <taxon>Coscinodiscophyceae</taxon>
        <taxon>Thalassiosirophycidae</taxon>
        <taxon>Stephanodiscales</taxon>
        <taxon>Stephanodiscaceae</taxon>
        <taxon>Cyclotella</taxon>
    </lineage>
</organism>
<dbReference type="Proteomes" id="UP001530400">
    <property type="component" value="Unassembled WGS sequence"/>
</dbReference>
<evidence type="ECO:0000313" key="2">
    <source>
        <dbReference type="EMBL" id="KAL3772243.1"/>
    </source>
</evidence>
<proteinExistence type="predicted"/>
<dbReference type="Gene3D" id="1.10.8.10">
    <property type="entry name" value="DNA helicase RuvA subunit, C-terminal domain"/>
    <property type="match status" value="1"/>
</dbReference>
<accession>A0ABD3N878</accession>
<dbReference type="PROSITE" id="PS50030">
    <property type="entry name" value="UBA"/>
    <property type="match status" value="1"/>
</dbReference>
<reference evidence="2 3" key="1">
    <citation type="submission" date="2024-10" db="EMBL/GenBank/DDBJ databases">
        <title>Updated reference genomes for cyclostephanoid diatoms.</title>
        <authorList>
            <person name="Roberts W.R."/>
            <person name="Alverson A.J."/>
        </authorList>
    </citation>
    <scope>NUCLEOTIDE SEQUENCE [LARGE SCALE GENOMIC DNA]</scope>
    <source>
        <strain evidence="2 3">AJA010-31</strain>
    </source>
</reference>